<dbReference type="Pfam" id="PF22936">
    <property type="entry name" value="Pol_BBD"/>
    <property type="match status" value="1"/>
</dbReference>
<evidence type="ECO:0000256" key="2">
    <source>
        <dbReference type="SAM" id="MobiDB-lite"/>
    </source>
</evidence>
<name>A0ABQ5H8H7_9ASTR</name>
<keyword evidence="1" id="KW-0863">Zinc-finger</keyword>
<reference evidence="5" key="1">
    <citation type="journal article" date="2022" name="Int. J. Mol. Sci.">
        <title>Draft Genome of Tanacetum Coccineum: Genomic Comparison of Closely Related Tanacetum-Family Plants.</title>
        <authorList>
            <person name="Yamashiro T."/>
            <person name="Shiraishi A."/>
            <person name="Nakayama K."/>
            <person name="Satake H."/>
        </authorList>
    </citation>
    <scope>NUCLEOTIDE SEQUENCE</scope>
</reference>
<keyword evidence="5" id="KW-0238">DNA-binding</keyword>
<dbReference type="Proteomes" id="UP001151760">
    <property type="component" value="Unassembled WGS sequence"/>
</dbReference>
<evidence type="ECO:0000259" key="4">
    <source>
        <dbReference type="PROSITE" id="PS51011"/>
    </source>
</evidence>
<evidence type="ECO:0000256" key="1">
    <source>
        <dbReference type="PROSITE-ProRule" id="PRU00047"/>
    </source>
</evidence>
<feature type="domain" description="ARID" evidence="4">
    <location>
        <begin position="337"/>
        <end position="429"/>
    </location>
</feature>
<dbReference type="Gene3D" id="1.10.150.60">
    <property type="entry name" value="ARID DNA-binding domain"/>
    <property type="match status" value="1"/>
</dbReference>
<evidence type="ECO:0000313" key="5">
    <source>
        <dbReference type="EMBL" id="GJT83861.1"/>
    </source>
</evidence>
<dbReference type="InterPro" id="IPR036431">
    <property type="entry name" value="ARID_dom_sf"/>
</dbReference>
<evidence type="ECO:0000259" key="3">
    <source>
        <dbReference type="PROSITE" id="PS50158"/>
    </source>
</evidence>
<organism evidence="5 6">
    <name type="scientific">Tanacetum coccineum</name>
    <dbReference type="NCBI Taxonomy" id="301880"/>
    <lineage>
        <taxon>Eukaryota</taxon>
        <taxon>Viridiplantae</taxon>
        <taxon>Streptophyta</taxon>
        <taxon>Embryophyta</taxon>
        <taxon>Tracheophyta</taxon>
        <taxon>Spermatophyta</taxon>
        <taxon>Magnoliopsida</taxon>
        <taxon>eudicotyledons</taxon>
        <taxon>Gunneridae</taxon>
        <taxon>Pentapetalae</taxon>
        <taxon>asterids</taxon>
        <taxon>campanulids</taxon>
        <taxon>Asterales</taxon>
        <taxon>Asteraceae</taxon>
        <taxon>Asteroideae</taxon>
        <taxon>Anthemideae</taxon>
        <taxon>Anthemidinae</taxon>
        <taxon>Tanacetum</taxon>
    </lineage>
</organism>
<dbReference type="SMART" id="SM00343">
    <property type="entry name" value="ZnF_C2HC"/>
    <property type="match status" value="1"/>
</dbReference>
<reference evidence="5" key="2">
    <citation type="submission" date="2022-01" db="EMBL/GenBank/DDBJ databases">
        <authorList>
            <person name="Yamashiro T."/>
            <person name="Shiraishi A."/>
            <person name="Satake H."/>
            <person name="Nakayama K."/>
        </authorList>
    </citation>
    <scope>NUCLEOTIDE SEQUENCE</scope>
</reference>
<dbReference type="GO" id="GO:0003677">
    <property type="term" value="F:DNA binding"/>
    <property type="evidence" value="ECO:0007669"/>
    <property type="project" value="UniProtKB-KW"/>
</dbReference>
<dbReference type="CDD" id="cd16100">
    <property type="entry name" value="ARID"/>
    <property type="match status" value="1"/>
</dbReference>
<dbReference type="InterPro" id="IPR054722">
    <property type="entry name" value="PolX-like_BBD"/>
</dbReference>
<dbReference type="InterPro" id="IPR001606">
    <property type="entry name" value="ARID_dom"/>
</dbReference>
<feature type="compositionally biased region" description="Polar residues" evidence="2">
    <location>
        <begin position="511"/>
        <end position="524"/>
    </location>
</feature>
<dbReference type="InterPro" id="IPR036875">
    <property type="entry name" value="Znf_CCHC_sf"/>
</dbReference>
<keyword evidence="1" id="KW-0479">Metal-binding</keyword>
<keyword evidence="1" id="KW-0862">Zinc</keyword>
<dbReference type="PROSITE" id="PS50158">
    <property type="entry name" value="ZF_CCHC"/>
    <property type="match status" value="1"/>
</dbReference>
<comment type="caution">
    <text evidence="5">The sequence shown here is derived from an EMBL/GenBank/DDBJ whole genome shotgun (WGS) entry which is preliminary data.</text>
</comment>
<proteinExistence type="predicted"/>
<dbReference type="PANTHER" id="PTHR46410:SF26">
    <property type="entry name" value="BULB-TYPE LECTIN DOMAIN-CONTAINING PROTEIN-RELATED"/>
    <property type="match status" value="1"/>
</dbReference>
<sequence length="543" mass="63689">MVNTNSFLEANWSSPNLGLGYPNSWYQSKSGRPMRKKIQQDFILRQMKREKEARLGKCIKQITNDCRNMLRKKLEEIELYNSTISHNKYKRHKCFLCKQRGHIQKLCPEKIEAKDERAETHTREIAKEPKELPKPTKPSVELKYPECIHFQTKGILKGTDQGQWDDFWYLSNNTDKHLCYKLNSFCNIKENFMVNKLDDQRKFLFTYGMGEVLIKNDGQGYLIPGVHYAPEVTLNILSIDLLEKQGFEILYDGERYSLEYMFKEQKGQNLDEDNLRQMHNKYLEEYFESLNRDDTSMEEDWIRIKGNIYSTRVYTFNEYVAFLNLIKQDEIVSQEWDLFRKRFDKVVKWFYNHYLEKSLPGPIPPIINGVKIYLFDLYKLVEGLGGYLSVYFGQEFGTIGEILGLSKGNGEEIKKCYIKYLDVFTSYYKTARVPQQGYKSILKKPTRDVEEGRDCLMSHQCDFGETFVPTAVYKGKEKLEHFGIKLENIEDEKDNQVLHPTPIQTHDSKGQYLQSASIGPSTSKISDKEDSYNSTSDDFTIIT</sequence>
<keyword evidence="6" id="KW-1185">Reference proteome</keyword>
<evidence type="ECO:0000313" key="6">
    <source>
        <dbReference type="Proteomes" id="UP001151760"/>
    </source>
</evidence>
<dbReference type="Pfam" id="PF01388">
    <property type="entry name" value="ARID"/>
    <property type="match status" value="1"/>
</dbReference>
<dbReference type="PROSITE" id="PS51011">
    <property type="entry name" value="ARID"/>
    <property type="match status" value="1"/>
</dbReference>
<protein>
    <submittedName>
        <fullName evidence="5">ARID DNA-binding domain-containing protein</fullName>
    </submittedName>
</protein>
<dbReference type="EMBL" id="BQNB010019300">
    <property type="protein sequence ID" value="GJT83861.1"/>
    <property type="molecule type" value="Genomic_DNA"/>
</dbReference>
<feature type="domain" description="CCHC-type" evidence="3">
    <location>
        <begin position="93"/>
        <end position="109"/>
    </location>
</feature>
<dbReference type="SUPFAM" id="SSF46774">
    <property type="entry name" value="ARID-like"/>
    <property type="match status" value="1"/>
</dbReference>
<dbReference type="SUPFAM" id="SSF57756">
    <property type="entry name" value="Retrovirus zinc finger-like domains"/>
    <property type="match status" value="1"/>
</dbReference>
<feature type="region of interest" description="Disordered" evidence="2">
    <location>
        <begin position="501"/>
        <end position="543"/>
    </location>
</feature>
<gene>
    <name evidence="5" type="ORF">Tco_1058203</name>
</gene>
<dbReference type="InterPro" id="IPR001878">
    <property type="entry name" value="Znf_CCHC"/>
</dbReference>
<dbReference type="SMART" id="SM01014">
    <property type="entry name" value="ARID"/>
    <property type="match status" value="1"/>
</dbReference>
<feature type="compositionally biased region" description="Polar residues" evidence="2">
    <location>
        <begin position="532"/>
        <end position="543"/>
    </location>
</feature>
<dbReference type="PANTHER" id="PTHR46410">
    <property type="entry name" value="AT-RICH INTERACTIVE DOMAIN-CONTAINING PROTEIN 2"/>
    <property type="match status" value="1"/>
</dbReference>
<accession>A0ABQ5H8H7</accession>